<feature type="signal peptide" evidence="12">
    <location>
        <begin position="1"/>
        <end position="22"/>
    </location>
</feature>
<comment type="catalytic activity">
    <reaction evidence="11 12">
        <text>hydrogencarbonate + H(+) = CO2 + H2O</text>
        <dbReference type="Rhea" id="RHEA:10748"/>
        <dbReference type="ChEBI" id="CHEBI:15377"/>
        <dbReference type="ChEBI" id="CHEBI:15378"/>
        <dbReference type="ChEBI" id="CHEBI:16526"/>
        <dbReference type="ChEBI" id="CHEBI:17544"/>
        <dbReference type="EC" id="4.2.1.1"/>
    </reaction>
</comment>
<dbReference type="OrthoDB" id="429145at2759"/>
<dbReference type="eggNOG" id="KOG0382">
    <property type="taxonomic scope" value="Eukaryota"/>
</dbReference>
<dbReference type="InterPro" id="IPR023561">
    <property type="entry name" value="Carbonic_anhydrase_a-class"/>
</dbReference>
<reference evidence="15" key="1">
    <citation type="journal article" date="2015" name="Nat. Plants">
        <title>Genome expansion of Arabis alpina linked with retrotransposition and reduced symmetric DNA methylation.</title>
        <authorList>
            <person name="Willing E.M."/>
            <person name="Rawat V."/>
            <person name="Mandakova T."/>
            <person name="Maumus F."/>
            <person name="James G.V."/>
            <person name="Nordstroem K.J."/>
            <person name="Becker C."/>
            <person name="Warthmann N."/>
            <person name="Chica C."/>
            <person name="Szarzynska B."/>
            <person name="Zytnicki M."/>
            <person name="Albani M.C."/>
            <person name="Kiefer C."/>
            <person name="Bergonzi S."/>
            <person name="Castaings L."/>
            <person name="Mateos J.L."/>
            <person name="Berns M.C."/>
            <person name="Bujdoso N."/>
            <person name="Piofczyk T."/>
            <person name="de Lorenzo L."/>
            <person name="Barrero-Sicilia C."/>
            <person name="Mateos I."/>
            <person name="Piednoel M."/>
            <person name="Hagmann J."/>
            <person name="Chen-Min-Tao R."/>
            <person name="Iglesias-Fernandez R."/>
            <person name="Schuster S.C."/>
            <person name="Alonso-Blanco C."/>
            <person name="Roudier F."/>
            <person name="Carbonero P."/>
            <person name="Paz-Ares J."/>
            <person name="Davis S.J."/>
            <person name="Pecinka A."/>
            <person name="Quesneville H."/>
            <person name="Colot V."/>
            <person name="Lysak M.A."/>
            <person name="Weigel D."/>
            <person name="Coupland G."/>
            <person name="Schneeberger K."/>
        </authorList>
    </citation>
    <scope>NUCLEOTIDE SEQUENCE [LARGE SCALE GENOMIC DNA]</scope>
    <source>
        <strain evidence="15">cv. Pajares</strain>
    </source>
</reference>
<keyword evidence="9" id="KW-0325">Glycoprotein</keyword>
<evidence type="ECO:0000313" key="15">
    <source>
        <dbReference type="Proteomes" id="UP000029120"/>
    </source>
</evidence>
<keyword evidence="10 12" id="KW-0456">Lyase</keyword>
<comment type="subcellular location">
    <subcellularLocation>
        <location evidence="3">Plastid</location>
        <location evidence="3">Chloroplast stroma</location>
    </subcellularLocation>
</comment>
<comment type="similarity">
    <text evidence="12">Belongs to the alpha-carbonic anhydrase family.</text>
</comment>
<keyword evidence="8 12" id="KW-0862">Zinc</keyword>
<accession>A0A087GR37</accession>
<evidence type="ECO:0000256" key="7">
    <source>
        <dbReference type="ARBA" id="ARBA00022729"/>
    </source>
</evidence>
<dbReference type="SMART" id="SM01057">
    <property type="entry name" value="Carb_anhydrase"/>
    <property type="match status" value="1"/>
</dbReference>
<dbReference type="InterPro" id="IPR018338">
    <property type="entry name" value="Carbonic_anhydrase_a-class_CS"/>
</dbReference>
<evidence type="ECO:0000313" key="14">
    <source>
        <dbReference type="EMBL" id="KFK32339.1"/>
    </source>
</evidence>
<dbReference type="FunFam" id="3.10.200.10:FF:000007">
    <property type="entry name" value="Alpha carbonic anhydrase 3"/>
    <property type="match status" value="1"/>
</dbReference>
<keyword evidence="6 12" id="KW-0479">Metal-binding</keyword>
<evidence type="ECO:0000256" key="8">
    <source>
        <dbReference type="ARBA" id="ARBA00022833"/>
    </source>
</evidence>
<feature type="chain" id="PRO_5025095635" description="Carbonic anhydrase" evidence="12">
    <location>
        <begin position="23"/>
        <end position="271"/>
    </location>
</feature>
<evidence type="ECO:0000256" key="9">
    <source>
        <dbReference type="ARBA" id="ARBA00023180"/>
    </source>
</evidence>
<dbReference type="EC" id="4.2.1.1" evidence="5 12"/>
<dbReference type="InterPro" id="IPR041891">
    <property type="entry name" value="Alpha_CA_prokaryot-like"/>
</dbReference>
<dbReference type="OMA" id="HKNQNAC"/>
<dbReference type="EMBL" id="CM002874">
    <property type="protein sequence ID" value="KFK32339.1"/>
    <property type="molecule type" value="Genomic_DNA"/>
</dbReference>
<dbReference type="InterPro" id="IPR001148">
    <property type="entry name" value="CA_dom"/>
</dbReference>
<evidence type="ECO:0000256" key="1">
    <source>
        <dbReference type="ARBA" id="ARBA00001947"/>
    </source>
</evidence>
<evidence type="ECO:0000259" key="13">
    <source>
        <dbReference type="PROSITE" id="PS51144"/>
    </source>
</evidence>
<dbReference type="Proteomes" id="UP000029120">
    <property type="component" value="Chromosome 6"/>
</dbReference>
<dbReference type="GO" id="GO:0008270">
    <property type="term" value="F:zinc ion binding"/>
    <property type="evidence" value="ECO:0007669"/>
    <property type="project" value="UniProtKB-UniRule"/>
</dbReference>
<dbReference type="PANTHER" id="PTHR18952:SF254">
    <property type="entry name" value="ALPHA CARBONIC ANHYDRASE 2"/>
    <property type="match status" value="1"/>
</dbReference>
<proteinExistence type="inferred from homology"/>
<evidence type="ECO:0000256" key="6">
    <source>
        <dbReference type="ARBA" id="ARBA00022723"/>
    </source>
</evidence>
<dbReference type="Gene3D" id="3.10.200.10">
    <property type="entry name" value="Alpha carbonic anhydrase"/>
    <property type="match status" value="1"/>
</dbReference>
<evidence type="ECO:0000256" key="11">
    <source>
        <dbReference type="ARBA" id="ARBA00048348"/>
    </source>
</evidence>
<feature type="domain" description="Alpha-carbonic anhydrase" evidence="13">
    <location>
        <begin position="33"/>
        <end position="267"/>
    </location>
</feature>
<evidence type="ECO:0000256" key="5">
    <source>
        <dbReference type="ARBA" id="ARBA00012925"/>
    </source>
</evidence>
<organism evidence="14 15">
    <name type="scientific">Arabis alpina</name>
    <name type="common">Alpine rock-cress</name>
    <dbReference type="NCBI Taxonomy" id="50452"/>
    <lineage>
        <taxon>Eukaryota</taxon>
        <taxon>Viridiplantae</taxon>
        <taxon>Streptophyta</taxon>
        <taxon>Embryophyta</taxon>
        <taxon>Tracheophyta</taxon>
        <taxon>Spermatophyta</taxon>
        <taxon>Magnoliopsida</taxon>
        <taxon>eudicotyledons</taxon>
        <taxon>Gunneridae</taxon>
        <taxon>Pentapetalae</taxon>
        <taxon>rosids</taxon>
        <taxon>malvids</taxon>
        <taxon>Brassicales</taxon>
        <taxon>Brassicaceae</taxon>
        <taxon>Arabideae</taxon>
        <taxon>Arabis</taxon>
    </lineage>
</organism>
<evidence type="ECO:0000256" key="12">
    <source>
        <dbReference type="RuleBase" id="RU367011"/>
    </source>
</evidence>
<evidence type="ECO:0000256" key="4">
    <source>
        <dbReference type="ARBA" id="ARBA00006365"/>
    </source>
</evidence>
<dbReference type="Pfam" id="PF00194">
    <property type="entry name" value="Carb_anhydrase"/>
    <property type="match status" value="1"/>
</dbReference>
<dbReference type="AlphaFoldDB" id="A0A087GR37"/>
<dbReference type="InterPro" id="IPR036398">
    <property type="entry name" value="CA_dom_sf"/>
</dbReference>
<dbReference type="GO" id="GO:0004089">
    <property type="term" value="F:carbonate dehydratase activity"/>
    <property type="evidence" value="ECO:0007669"/>
    <property type="project" value="UniProtKB-UniRule"/>
</dbReference>
<evidence type="ECO:0000256" key="2">
    <source>
        <dbReference type="ARBA" id="ARBA00002904"/>
    </source>
</evidence>
<dbReference type="Gramene" id="KFK32339">
    <property type="protein sequence ID" value="KFK32339"/>
    <property type="gene ID" value="AALP_AA6G228800"/>
</dbReference>
<comment type="cofactor">
    <cofactor evidence="1 12">
        <name>Zn(2+)</name>
        <dbReference type="ChEBI" id="CHEBI:29105"/>
    </cofactor>
</comment>
<dbReference type="PROSITE" id="PS51144">
    <property type="entry name" value="ALPHA_CA_2"/>
    <property type="match status" value="1"/>
</dbReference>
<sequence>MDKTSIQCFFLVLLTIVSCSSAQSNLREVEDERDFSYEQNKETGPEKWGKLKPEWKMCGKGELQSPIDLTNDRVKLVYHLGRLTKDYKPSNATLKNRGHDMMLRFEEESGSIKINGTEYQLLQLHWHSPSEHTINGRRFALELHMVHESINGTMAVLTILYKIGRPDSFLRLMENKLGAVTDQHEGEKNVGMIDPQKIEIGSRKFYRYIGSLTTPPCTQNVTWTIVKKIRTVTKEQIRLLRVAVHDDSNTNARPVQPTNMRVVHLFRPKSS</sequence>
<evidence type="ECO:0000256" key="3">
    <source>
        <dbReference type="ARBA" id="ARBA00004470"/>
    </source>
</evidence>
<dbReference type="GO" id="GO:0009570">
    <property type="term" value="C:chloroplast stroma"/>
    <property type="evidence" value="ECO:0007669"/>
    <property type="project" value="UniProtKB-SubCell"/>
</dbReference>
<comment type="function">
    <text evidence="2 12">Reversible hydration of carbon dioxide.</text>
</comment>
<dbReference type="PANTHER" id="PTHR18952">
    <property type="entry name" value="CARBONIC ANHYDRASE"/>
    <property type="match status" value="1"/>
</dbReference>
<dbReference type="PROSITE" id="PS51257">
    <property type="entry name" value="PROKAR_LIPOPROTEIN"/>
    <property type="match status" value="1"/>
</dbReference>
<protein>
    <recommendedName>
        <fullName evidence="5 12">Carbonic anhydrase</fullName>
        <ecNumber evidence="5 12">4.2.1.1</ecNumber>
    </recommendedName>
</protein>
<name>A0A087GR37_ARAAL</name>
<dbReference type="PROSITE" id="PS00162">
    <property type="entry name" value="ALPHA_CA_1"/>
    <property type="match status" value="1"/>
</dbReference>
<comment type="similarity">
    <text evidence="4">Belongs to the alpha-class carbonic anhydrase family.</text>
</comment>
<dbReference type="CDD" id="cd03124">
    <property type="entry name" value="alpha_CA_prokaryotic_like"/>
    <property type="match status" value="1"/>
</dbReference>
<keyword evidence="7 12" id="KW-0732">Signal</keyword>
<gene>
    <name evidence="14" type="ordered locus">AALP_Aa6g228800</name>
</gene>
<dbReference type="GO" id="GO:0006730">
    <property type="term" value="P:one-carbon metabolic process"/>
    <property type="evidence" value="ECO:0007669"/>
    <property type="project" value="TreeGrafter"/>
</dbReference>
<dbReference type="SUPFAM" id="SSF51069">
    <property type="entry name" value="Carbonic anhydrase"/>
    <property type="match status" value="1"/>
</dbReference>
<keyword evidence="15" id="KW-1185">Reference proteome</keyword>
<evidence type="ECO:0000256" key="10">
    <source>
        <dbReference type="ARBA" id="ARBA00023239"/>
    </source>
</evidence>